<dbReference type="SUPFAM" id="SSF143011">
    <property type="entry name" value="RelE-like"/>
    <property type="match status" value="1"/>
</dbReference>
<keyword evidence="2" id="KW-1185">Reference proteome</keyword>
<dbReference type="RefSeq" id="WP_379590213.1">
    <property type="nucleotide sequence ID" value="NZ_JBHTKK010000001.1"/>
</dbReference>
<evidence type="ECO:0000313" key="2">
    <source>
        <dbReference type="Proteomes" id="UP001597041"/>
    </source>
</evidence>
<comment type="caution">
    <text evidence="1">The sequence shown here is derived from an EMBL/GenBank/DDBJ whole genome shotgun (WGS) entry which is preliminary data.</text>
</comment>
<proteinExistence type="predicted"/>
<dbReference type="Gene3D" id="3.30.2310.20">
    <property type="entry name" value="RelE-like"/>
    <property type="match status" value="1"/>
</dbReference>
<protein>
    <submittedName>
        <fullName evidence="1">Cytotoxin</fullName>
    </submittedName>
</protein>
<reference evidence="2" key="1">
    <citation type="journal article" date="2019" name="Int. J. Syst. Evol. Microbiol.">
        <title>The Global Catalogue of Microorganisms (GCM) 10K type strain sequencing project: providing services to taxonomists for standard genome sequencing and annotation.</title>
        <authorList>
            <consortium name="The Broad Institute Genomics Platform"/>
            <consortium name="The Broad Institute Genome Sequencing Center for Infectious Disease"/>
            <person name="Wu L."/>
            <person name="Ma J."/>
        </authorList>
    </citation>
    <scope>NUCLEOTIDE SEQUENCE [LARGE SCALE GENOMIC DNA]</scope>
    <source>
        <strain evidence="2">CCUG 56608</strain>
    </source>
</reference>
<accession>A0ABW3NCQ1</accession>
<evidence type="ECO:0000313" key="1">
    <source>
        <dbReference type="EMBL" id="MFD1064748.1"/>
    </source>
</evidence>
<gene>
    <name evidence="1" type="ORF">ACFQ19_01800</name>
</gene>
<dbReference type="InterPro" id="IPR035093">
    <property type="entry name" value="RelE/ParE_toxin_dom_sf"/>
</dbReference>
<dbReference type="EMBL" id="JBHTKK010000001">
    <property type="protein sequence ID" value="MFD1064748.1"/>
    <property type="molecule type" value="Genomic_DNA"/>
</dbReference>
<organism evidence="1 2">
    <name type="scientific">Oceanobacillus locisalsi</name>
    <dbReference type="NCBI Taxonomy" id="546107"/>
    <lineage>
        <taxon>Bacteria</taxon>
        <taxon>Bacillati</taxon>
        <taxon>Bacillota</taxon>
        <taxon>Bacilli</taxon>
        <taxon>Bacillales</taxon>
        <taxon>Bacillaceae</taxon>
        <taxon>Oceanobacillus</taxon>
    </lineage>
</organism>
<sequence length="89" mass="10444">MYQLDITNRFKRAYKKLDNTAKNNVDDAIKILMKGRPYPKSLRVKKMKGHQFVFEASPTMGIRMTFHYQNPDYIVLRNVGNHDITLSNP</sequence>
<name>A0ABW3NCQ1_9BACI</name>
<dbReference type="Proteomes" id="UP001597041">
    <property type="component" value="Unassembled WGS sequence"/>
</dbReference>